<name>A0A9J6EJY0_RHIMP</name>
<evidence type="ECO:0000313" key="2">
    <source>
        <dbReference type="Proteomes" id="UP000821866"/>
    </source>
</evidence>
<accession>A0A9J6EJY0</accession>
<evidence type="ECO:0000313" key="1">
    <source>
        <dbReference type="EMBL" id="KAH8034811.1"/>
    </source>
</evidence>
<dbReference type="EMBL" id="JABSTU010000003">
    <property type="protein sequence ID" value="KAH8034811.1"/>
    <property type="molecule type" value="Genomic_DNA"/>
</dbReference>
<reference evidence="1" key="2">
    <citation type="submission" date="2021-09" db="EMBL/GenBank/DDBJ databases">
        <authorList>
            <person name="Jia N."/>
            <person name="Wang J."/>
            <person name="Shi W."/>
            <person name="Du L."/>
            <person name="Sun Y."/>
            <person name="Zhan W."/>
            <person name="Jiang J."/>
            <person name="Wang Q."/>
            <person name="Zhang B."/>
            <person name="Ji P."/>
            <person name="Sakyi L.B."/>
            <person name="Cui X."/>
            <person name="Yuan T."/>
            <person name="Jiang B."/>
            <person name="Yang W."/>
            <person name="Lam T.T.-Y."/>
            <person name="Chang Q."/>
            <person name="Ding S."/>
            <person name="Wang X."/>
            <person name="Zhu J."/>
            <person name="Ruan X."/>
            <person name="Zhao L."/>
            <person name="Wei J."/>
            <person name="Que T."/>
            <person name="Du C."/>
            <person name="Cheng J."/>
            <person name="Dai P."/>
            <person name="Han X."/>
            <person name="Huang E."/>
            <person name="Gao Y."/>
            <person name="Liu J."/>
            <person name="Shao H."/>
            <person name="Ye R."/>
            <person name="Li L."/>
            <person name="Wei W."/>
            <person name="Wang X."/>
            <person name="Wang C."/>
            <person name="Huo Q."/>
            <person name="Li W."/>
            <person name="Guo W."/>
            <person name="Chen H."/>
            <person name="Chen S."/>
            <person name="Zhou L."/>
            <person name="Zhou L."/>
            <person name="Ni X."/>
            <person name="Tian J."/>
            <person name="Zhou Y."/>
            <person name="Sheng Y."/>
            <person name="Liu T."/>
            <person name="Pan Y."/>
            <person name="Xia L."/>
            <person name="Li J."/>
            <person name="Zhao F."/>
            <person name="Cao W."/>
        </authorList>
    </citation>
    <scope>NUCLEOTIDE SEQUENCE</scope>
    <source>
        <strain evidence="1">Rmic-2018</strain>
        <tissue evidence="1">Larvae</tissue>
    </source>
</reference>
<reference evidence="1" key="1">
    <citation type="journal article" date="2020" name="Cell">
        <title>Large-Scale Comparative Analyses of Tick Genomes Elucidate Their Genetic Diversity and Vector Capacities.</title>
        <authorList>
            <consortium name="Tick Genome and Microbiome Consortium (TIGMIC)"/>
            <person name="Jia N."/>
            <person name="Wang J."/>
            <person name="Shi W."/>
            <person name="Du L."/>
            <person name="Sun Y."/>
            <person name="Zhan W."/>
            <person name="Jiang J.F."/>
            <person name="Wang Q."/>
            <person name="Zhang B."/>
            <person name="Ji P."/>
            <person name="Bell-Sakyi L."/>
            <person name="Cui X.M."/>
            <person name="Yuan T.T."/>
            <person name="Jiang B.G."/>
            <person name="Yang W.F."/>
            <person name="Lam T.T."/>
            <person name="Chang Q.C."/>
            <person name="Ding S.J."/>
            <person name="Wang X.J."/>
            <person name="Zhu J.G."/>
            <person name="Ruan X.D."/>
            <person name="Zhao L."/>
            <person name="Wei J.T."/>
            <person name="Ye R.Z."/>
            <person name="Que T.C."/>
            <person name="Du C.H."/>
            <person name="Zhou Y.H."/>
            <person name="Cheng J.X."/>
            <person name="Dai P.F."/>
            <person name="Guo W.B."/>
            <person name="Han X.H."/>
            <person name="Huang E.J."/>
            <person name="Li L.F."/>
            <person name="Wei W."/>
            <person name="Gao Y.C."/>
            <person name="Liu J.Z."/>
            <person name="Shao H.Z."/>
            <person name="Wang X."/>
            <person name="Wang C.C."/>
            <person name="Yang T.C."/>
            <person name="Huo Q.B."/>
            <person name="Li W."/>
            <person name="Chen H.Y."/>
            <person name="Chen S.E."/>
            <person name="Zhou L.G."/>
            <person name="Ni X.B."/>
            <person name="Tian J.H."/>
            <person name="Sheng Y."/>
            <person name="Liu T."/>
            <person name="Pan Y.S."/>
            <person name="Xia L.Y."/>
            <person name="Li J."/>
            <person name="Zhao F."/>
            <person name="Cao W.C."/>
        </authorList>
    </citation>
    <scope>NUCLEOTIDE SEQUENCE</scope>
    <source>
        <strain evidence="1">Rmic-2018</strain>
    </source>
</reference>
<proteinExistence type="predicted"/>
<protein>
    <submittedName>
        <fullName evidence="1">Uncharacterized protein</fullName>
    </submittedName>
</protein>
<gene>
    <name evidence="1" type="ORF">HPB51_003042</name>
</gene>
<dbReference type="VEuPathDB" id="VectorBase:LOC119169911"/>
<dbReference type="Proteomes" id="UP000821866">
    <property type="component" value="Chromosome 11"/>
</dbReference>
<keyword evidence="2" id="KW-1185">Reference proteome</keyword>
<organism evidence="1 2">
    <name type="scientific">Rhipicephalus microplus</name>
    <name type="common">Cattle tick</name>
    <name type="synonym">Boophilus microplus</name>
    <dbReference type="NCBI Taxonomy" id="6941"/>
    <lineage>
        <taxon>Eukaryota</taxon>
        <taxon>Metazoa</taxon>
        <taxon>Ecdysozoa</taxon>
        <taxon>Arthropoda</taxon>
        <taxon>Chelicerata</taxon>
        <taxon>Arachnida</taxon>
        <taxon>Acari</taxon>
        <taxon>Parasitiformes</taxon>
        <taxon>Ixodida</taxon>
        <taxon>Ixodoidea</taxon>
        <taxon>Ixodidae</taxon>
        <taxon>Rhipicephalinae</taxon>
        <taxon>Rhipicephalus</taxon>
        <taxon>Boophilus</taxon>
    </lineage>
</organism>
<sequence length="170" mass="17996">MGQCAAAFYAFVPSSLNVNDYSAPPCHHRPLQIRTLLPGVASERTTPDCALQHETATTYDEILVGRLVVLTGGLLLNDGCATAACVVPSLKLHNQFRLACEASPTIAELAALDLAADALLQLRVTSAAVLLDSRAALQLLATDSCRHPVATCIARKLEAAQDLGCDFLLQ</sequence>
<dbReference type="AlphaFoldDB" id="A0A9J6EJY0"/>
<comment type="caution">
    <text evidence="1">The sequence shown here is derived from an EMBL/GenBank/DDBJ whole genome shotgun (WGS) entry which is preliminary data.</text>
</comment>